<evidence type="ECO:0000313" key="3">
    <source>
        <dbReference type="Proteomes" id="UP000007431"/>
    </source>
</evidence>
<gene>
    <name evidence="2" type="ORF">SCHCODRAFT_112799</name>
</gene>
<name>D8QG05_SCHCM</name>
<keyword evidence="3" id="KW-1185">Reference proteome</keyword>
<accession>D8QG05</accession>
<dbReference type="RefSeq" id="XP_003028416.1">
    <property type="nucleotide sequence ID" value="XM_003028370.1"/>
</dbReference>
<evidence type="ECO:0000313" key="2">
    <source>
        <dbReference type="EMBL" id="EFI93513.1"/>
    </source>
</evidence>
<proteinExistence type="predicted"/>
<dbReference type="InParanoid" id="D8QG05"/>
<dbReference type="Proteomes" id="UP000007431">
    <property type="component" value="Unassembled WGS sequence"/>
</dbReference>
<dbReference type="HOGENOM" id="CLU_070651_0_0_1"/>
<dbReference type="PANTHER" id="PTHR38248:SF2">
    <property type="entry name" value="FUNK1 11"/>
    <property type="match status" value="1"/>
</dbReference>
<dbReference type="eggNOG" id="ENOG502SVH8">
    <property type="taxonomic scope" value="Eukaryota"/>
</dbReference>
<dbReference type="OrthoDB" id="5569250at2759"/>
<feature type="non-terminal residue" evidence="2">
    <location>
        <position position="339"/>
    </location>
</feature>
<reference evidence="2 3" key="1">
    <citation type="journal article" date="2010" name="Nat. Biotechnol.">
        <title>Genome sequence of the model mushroom Schizophyllum commune.</title>
        <authorList>
            <person name="Ohm R.A."/>
            <person name="de Jong J.F."/>
            <person name="Lugones L.G."/>
            <person name="Aerts A."/>
            <person name="Kothe E."/>
            <person name="Stajich J.E."/>
            <person name="de Vries R.P."/>
            <person name="Record E."/>
            <person name="Levasseur A."/>
            <person name="Baker S.E."/>
            <person name="Bartholomew K.A."/>
            <person name="Coutinho P.M."/>
            <person name="Erdmann S."/>
            <person name="Fowler T.J."/>
            <person name="Gathman A.C."/>
            <person name="Lombard V."/>
            <person name="Henrissat B."/>
            <person name="Knabe N."/>
            <person name="Kuees U."/>
            <person name="Lilly W.W."/>
            <person name="Lindquist E."/>
            <person name="Lucas S."/>
            <person name="Magnuson J.K."/>
            <person name="Piumi F."/>
            <person name="Raudaskoski M."/>
            <person name="Salamov A."/>
            <person name="Schmutz J."/>
            <person name="Schwarze F.W.M.R."/>
            <person name="vanKuyk P.A."/>
            <person name="Horton J.S."/>
            <person name="Grigoriev I.V."/>
            <person name="Woesten H.A.B."/>
        </authorList>
    </citation>
    <scope>NUCLEOTIDE SEQUENCE [LARGE SCALE GENOMIC DNA]</scope>
    <source>
        <strain evidence="3">H4-8 / FGSC 9210</strain>
    </source>
</reference>
<dbReference type="KEGG" id="scm:SCHCO_02589493"/>
<protein>
    <recommendedName>
        <fullName evidence="1">Fungal-type protein kinase domain-containing protein</fullName>
    </recommendedName>
</protein>
<dbReference type="SUPFAM" id="SSF56112">
    <property type="entry name" value="Protein kinase-like (PK-like)"/>
    <property type="match status" value="1"/>
</dbReference>
<sequence>MLLSERGMRICAPKDMGDTTDGGRYISPACEIAGDRNTLVYEAASRFRPLWELDSVSEFKGCYAGIVGTHFRAYERGILHRDISDNTVLWHRSSDGKVVGCLLDWDLSYPIHYDVDNETTDPLNRRGTSPFIALDLQYVASDGKHFPQTHRYHHDLESFFWLLLWAIVHYDIERKCRVLCRYPGWIDDWCKRQSFMYSFHTRREYLSLTLESWDDLRRRWVWPLFRLFSGARDASVDVDEEGLDFLNQEQYGELVTFETFTQTIKIEPNRVQNLLRAACVCSKPSRGSDGALGVQYASLGGNGLKIGSAAHTLIEEQRRRDIQREQAHRVVMRSVGVDR</sequence>
<organism evidence="3">
    <name type="scientific">Schizophyllum commune (strain H4-8 / FGSC 9210)</name>
    <name type="common">Split gill fungus</name>
    <dbReference type="NCBI Taxonomy" id="578458"/>
    <lineage>
        <taxon>Eukaryota</taxon>
        <taxon>Fungi</taxon>
        <taxon>Dikarya</taxon>
        <taxon>Basidiomycota</taxon>
        <taxon>Agaricomycotina</taxon>
        <taxon>Agaricomycetes</taxon>
        <taxon>Agaricomycetidae</taxon>
        <taxon>Agaricales</taxon>
        <taxon>Schizophyllaceae</taxon>
        <taxon>Schizophyllum</taxon>
    </lineage>
</organism>
<dbReference type="GeneID" id="9596828"/>
<dbReference type="VEuPathDB" id="FungiDB:SCHCODRAFT_02589493"/>
<dbReference type="InterPro" id="IPR040976">
    <property type="entry name" value="Pkinase_fungal"/>
</dbReference>
<evidence type="ECO:0000259" key="1">
    <source>
        <dbReference type="Pfam" id="PF17667"/>
    </source>
</evidence>
<dbReference type="Pfam" id="PF17667">
    <property type="entry name" value="Pkinase_fungal"/>
    <property type="match status" value="1"/>
</dbReference>
<dbReference type="STRING" id="578458.D8QG05"/>
<feature type="domain" description="Fungal-type protein kinase" evidence="1">
    <location>
        <begin position="48"/>
        <end position="166"/>
    </location>
</feature>
<dbReference type="PANTHER" id="PTHR38248">
    <property type="entry name" value="FUNK1 6"/>
    <property type="match status" value="1"/>
</dbReference>
<dbReference type="EMBL" id="GL377311">
    <property type="protein sequence ID" value="EFI93513.1"/>
    <property type="molecule type" value="Genomic_DNA"/>
</dbReference>
<dbReference type="AlphaFoldDB" id="D8QG05"/>
<dbReference type="InterPro" id="IPR011009">
    <property type="entry name" value="Kinase-like_dom_sf"/>
</dbReference>